<evidence type="ECO:0000313" key="3">
    <source>
        <dbReference type="Proteomes" id="UP000515123"/>
    </source>
</evidence>
<feature type="domain" description="Jacalin-type lectin" evidence="2">
    <location>
        <begin position="4"/>
        <end position="144"/>
    </location>
</feature>
<dbReference type="OrthoDB" id="693107at2759"/>
<dbReference type="InterPro" id="IPR036404">
    <property type="entry name" value="Jacalin-like_lectin_dom_sf"/>
</dbReference>
<evidence type="ECO:0000313" key="4">
    <source>
        <dbReference type="RefSeq" id="XP_020101268.1"/>
    </source>
</evidence>
<dbReference type="AlphaFoldDB" id="A0A6P5G680"/>
<dbReference type="InterPro" id="IPR033734">
    <property type="entry name" value="Jacalin-like_lectin_dom_plant"/>
</dbReference>
<reference evidence="4" key="2">
    <citation type="submission" date="2025-08" db="UniProtKB">
        <authorList>
            <consortium name="RefSeq"/>
        </authorList>
    </citation>
    <scope>IDENTIFICATION</scope>
    <source>
        <tissue evidence="4">Leaf</tissue>
    </source>
</reference>
<dbReference type="GeneID" id="109719146"/>
<dbReference type="Proteomes" id="UP000515123">
    <property type="component" value="Linkage group 13"/>
</dbReference>
<dbReference type="GO" id="GO:0030246">
    <property type="term" value="F:carbohydrate binding"/>
    <property type="evidence" value="ECO:0007669"/>
    <property type="project" value="UniProtKB-KW"/>
</dbReference>
<dbReference type="SUPFAM" id="SSF51101">
    <property type="entry name" value="Mannose-binding lectins"/>
    <property type="match status" value="1"/>
</dbReference>
<sequence length="145" mass="15661">MAGRIKLGLWGGNGGTLCDIDGHPIRLTKIVIRSGHVIDSLAYEYVQDGKTFSVGPWGGSGGTSTTIEFQPGEFLIIIDGNFGEFEGFNVVRSLTFITNVRPYGPFGIEDVGTPFFIPVASGRIVAFYGRFGQYVDAIGMYLTPN</sequence>
<dbReference type="CDD" id="cd09612">
    <property type="entry name" value="Jacalin"/>
    <property type="match status" value="1"/>
</dbReference>
<dbReference type="PANTHER" id="PTHR46506">
    <property type="entry name" value="OS05G0143600 PROTEIN"/>
    <property type="match status" value="1"/>
</dbReference>
<dbReference type="PROSITE" id="PS51752">
    <property type="entry name" value="JACALIN_LECTIN"/>
    <property type="match status" value="1"/>
</dbReference>
<keyword evidence="3" id="KW-1185">Reference proteome</keyword>
<protein>
    <submittedName>
        <fullName evidence="4">Protein GOS9-like isoform X1</fullName>
    </submittedName>
</protein>
<accession>A0A6P5G680</accession>
<organism evidence="3 4">
    <name type="scientific">Ananas comosus</name>
    <name type="common">Pineapple</name>
    <name type="synonym">Ananas ananas</name>
    <dbReference type="NCBI Taxonomy" id="4615"/>
    <lineage>
        <taxon>Eukaryota</taxon>
        <taxon>Viridiplantae</taxon>
        <taxon>Streptophyta</taxon>
        <taxon>Embryophyta</taxon>
        <taxon>Tracheophyta</taxon>
        <taxon>Spermatophyta</taxon>
        <taxon>Magnoliopsida</taxon>
        <taxon>Liliopsida</taxon>
        <taxon>Poales</taxon>
        <taxon>Bromeliaceae</taxon>
        <taxon>Bromelioideae</taxon>
        <taxon>Ananas</taxon>
    </lineage>
</organism>
<dbReference type="InterPro" id="IPR001229">
    <property type="entry name" value="Jacalin-like_lectin_dom"/>
</dbReference>
<gene>
    <name evidence="4" type="primary">LOC109719146</name>
</gene>
<keyword evidence="1" id="KW-0430">Lectin</keyword>
<dbReference type="SMART" id="SM00915">
    <property type="entry name" value="Jacalin"/>
    <property type="match status" value="1"/>
</dbReference>
<proteinExistence type="predicted"/>
<dbReference type="Gene3D" id="2.100.10.30">
    <property type="entry name" value="Jacalin-like lectin domain"/>
    <property type="match status" value="1"/>
</dbReference>
<dbReference type="Pfam" id="PF01419">
    <property type="entry name" value="Jacalin"/>
    <property type="match status" value="1"/>
</dbReference>
<dbReference type="RefSeq" id="XP_020101268.1">
    <property type="nucleotide sequence ID" value="XM_020245679.1"/>
</dbReference>
<evidence type="ECO:0000256" key="1">
    <source>
        <dbReference type="ARBA" id="ARBA00022734"/>
    </source>
</evidence>
<name>A0A6P5G680_ANACO</name>
<evidence type="ECO:0000259" key="2">
    <source>
        <dbReference type="PROSITE" id="PS51752"/>
    </source>
</evidence>
<reference evidence="3" key="1">
    <citation type="journal article" date="2015" name="Nat. Genet.">
        <title>The pineapple genome and the evolution of CAM photosynthesis.</title>
        <authorList>
            <person name="Ming R."/>
            <person name="VanBuren R."/>
            <person name="Wai C.M."/>
            <person name="Tang H."/>
            <person name="Schatz M.C."/>
            <person name="Bowers J.E."/>
            <person name="Lyons E."/>
            <person name="Wang M.L."/>
            <person name="Chen J."/>
            <person name="Biggers E."/>
            <person name="Zhang J."/>
            <person name="Huang L."/>
            <person name="Zhang L."/>
            <person name="Miao W."/>
            <person name="Zhang J."/>
            <person name="Ye Z."/>
            <person name="Miao C."/>
            <person name="Lin Z."/>
            <person name="Wang H."/>
            <person name="Zhou H."/>
            <person name="Yim W.C."/>
            <person name="Priest H.D."/>
            <person name="Zheng C."/>
            <person name="Woodhouse M."/>
            <person name="Edger P.P."/>
            <person name="Guyot R."/>
            <person name="Guo H.B."/>
            <person name="Guo H."/>
            <person name="Zheng G."/>
            <person name="Singh R."/>
            <person name="Sharma A."/>
            <person name="Min X."/>
            <person name="Zheng Y."/>
            <person name="Lee H."/>
            <person name="Gurtowski J."/>
            <person name="Sedlazeck F.J."/>
            <person name="Harkess A."/>
            <person name="McKain M.R."/>
            <person name="Liao Z."/>
            <person name="Fang J."/>
            <person name="Liu J."/>
            <person name="Zhang X."/>
            <person name="Zhang Q."/>
            <person name="Hu W."/>
            <person name="Qin Y."/>
            <person name="Wang K."/>
            <person name="Chen L.Y."/>
            <person name="Shirley N."/>
            <person name="Lin Y.R."/>
            <person name="Liu L.Y."/>
            <person name="Hernandez A.G."/>
            <person name="Wright C.L."/>
            <person name="Bulone V."/>
            <person name="Tuskan G.A."/>
            <person name="Heath K."/>
            <person name="Zee F."/>
            <person name="Moore P.H."/>
            <person name="Sunkar R."/>
            <person name="Leebens-Mack J.H."/>
            <person name="Mockler T."/>
            <person name="Bennetzen J.L."/>
            <person name="Freeling M."/>
            <person name="Sankoff D."/>
            <person name="Paterson A.H."/>
            <person name="Zhu X."/>
            <person name="Yang X."/>
            <person name="Smith J.A."/>
            <person name="Cushman J.C."/>
            <person name="Paull R.E."/>
            <person name="Yu Q."/>
        </authorList>
    </citation>
    <scope>NUCLEOTIDE SEQUENCE [LARGE SCALE GENOMIC DNA]</scope>
    <source>
        <strain evidence="3">cv. F153</strain>
    </source>
</reference>